<evidence type="ECO:0000256" key="1">
    <source>
        <dbReference type="SAM" id="MobiDB-lite"/>
    </source>
</evidence>
<reference evidence="3 4" key="1">
    <citation type="submission" date="2019-10" db="EMBL/GenBank/DDBJ databases">
        <authorList>
            <person name="Palmer J.M."/>
        </authorList>
    </citation>
    <scope>NUCLEOTIDE SEQUENCE [LARGE SCALE GENOMIC DNA]</scope>
    <source>
        <strain evidence="3 4">TWF730</strain>
    </source>
</reference>
<dbReference type="SUPFAM" id="SSF48371">
    <property type="entry name" value="ARM repeat"/>
    <property type="match status" value="1"/>
</dbReference>
<feature type="region of interest" description="Disordered" evidence="1">
    <location>
        <begin position="706"/>
        <end position="880"/>
    </location>
</feature>
<name>A0AAV9UIH5_9PEZI</name>
<proteinExistence type="predicted"/>
<dbReference type="AlphaFoldDB" id="A0AAV9UIH5"/>
<organism evidence="3 4">
    <name type="scientific">Orbilia blumenaviensis</name>
    <dbReference type="NCBI Taxonomy" id="1796055"/>
    <lineage>
        <taxon>Eukaryota</taxon>
        <taxon>Fungi</taxon>
        <taxon>Dikarya</taxon>
        <taxon>Ascomycota</taxon>
        <taxon>Pezizomycotina</taxon>
        <taxon>Orbiliomycetes</taxon>
        <taxon>Orbiliales</taxon>
        <taxon>Orbiliaceae</taxon>
        <taxon>Orbilia</taxon>
    </lineage>
</organism>
<accession>A0AAV9UIH5</accession>
<evidence type="ECO:0000313" key="3">
    <source>
        <dbReference type="EMBL" id="KAK6342245.1"/>
    </source>
</evidence>
<feature type="region of interest" description="Disordered" evidence="1">
    <location>
        <begin position="503"/>
        <end position="533"/>
    </location>
</feature>
<evidence type="ECO:0000259" key="2">
    <source>
        <dbReference type="Pfam" id="PF08167"/>
    </source>
</evidence>
<dbReference type="Proteomes" id="UP001373714">
    <property type="component" value="Unassembled WGS sequence"/>
</dbReference>
<gene>
    <name evidence="3" type="ORF">TWF730_001722</name>
</gene>
<feature type="domain" description="Pre-rRNA-processing protein RIX1 N-terminal" evidence="2">
    <location>
        <begin position="30"/>
        <end position="231"/>
    </location>
</feature>
<dbReference type="Gene3D" id="1.25.10.10">
    <property type="entry name" value="Leucine-rich Repeat Variant"/>
    <property type="match status" value="1"/>
</dbReference>
<feature type="compositionally biased region" description="Polar residues" evidence="1">
    <location>
        <begin position="740"/>
        <end position="784"/>
    </location>
</feature>
<feature type="region of interest" description="Disordered" evidence="1">
    <location>
        <begin position="292"/>
        <end position="311"/>
    </location>
</feature>
<feature type="compositionally biased region" description="Polar residues" evidence="1">
    <location>
        <begin position="706"/>
        <end position="715"/>
    </location>
</feature>
<protein>
    <recommendedName>
        <fullName evidence="2">Pre-rRNA-processing protein RIX1 N-terminal domain-containing protein</fullName>
    </recommendedName>
</protein>
<sequence>MDRTAALLSTIAAIVCQDDISTIHDDKIFACLDVLYSTPVLEDAHSHISSSTAPVAVLGGGNGRVSIEQLSSLLHRFKTRISALLQSKSPRTRWLAICLVKAAVETSPSFLQSAAGPWIPFLLQAVRVDGPVGERAIATLTRIFVLTVGKPALTRDLTSPHLPSFAQHLLSNITNNTAAPGSSSCVLKASEDRLLATLEAIAQILRTHPTPFRPHQSKALALIKNILFPPSQCYYSDNVVKAATTVYVLLVRCAQPKAQAAEWLALFNDTISQTHNVCDTLFRCVIEENDSSNRDNNGGNKENMEGGEGEGGTRRVCVLLGVIDSLLSHPITTVSNPAPSIPLAPLVALLDRLFAIHPGLKPSHLSPSSSTSSSSPVVQPHLLLLGCYPVVLLSAIPLITTIATRTSDFCPQLALQLLHPLAFSFTTGCSKTHSTLRPRIYAAVSHLLSLVGTTLSAKDTLPLLEIFSSAADDIIPPRPPVIITKEPVPSSSDSMLLTQPTSTYKKRKAPAPQNKANTPAASTLHPDHFLSPSSASSSPSSVLFPSSEKTPAVAAAKALLTTALFKLPSTSIPSELRAKLDRTMVLSSHVPGLLAAVLYPPVKKLGASLLPHLIAAHSSDLQRHHNKGEEQVLLNMAIEATIHPRMQVVKPTSAALSTDANSVLGSPVEGRFWIAASPVPTASIDEFVSVPPPQAVTSLETDIAMSLSNNGNTNDAPAEDEGSYYPPPPPAPVPQHATLPASSSNKPNPAAQTTSIAMSPPSTVPRNGSSGVNGTGQSSENNSNGAGGRSMYMPMPSPGRGVHAALPPSPLRQSMSIFEAGGDEKERGSKRLKVDDGRSPLSMVEVMSPVDKRIVGSDDEEDDDDEIPEIVMGDGSDEEE</sequence>
<comment type="caution">
    <text evidence="3">The sequence shown here is derived from an EMBL/GenBank/DDBJ whole genome shotgun (WGS) entry which is preliminary data.</text>
</comment>
<feature type="compositionally biased region" description="Basic and acidic residues" evidence="1">
    <location>
        <begin position="822"/>
        <end position="838"/>
    </location>
</feature>
<dbReference type="InterPro" id="IPR011989">
    <property type="entry name" value="ARM-like"/>
</dbReference>
<keyword evidence="4" id="KW-1185">Reference proteome</keyword>
<dbReference type="EMBL" id="JAVHNS010000010">
    <property type="protein sequence ID" value="KAK6342245.1"/>
    <property type="molecule type" value="Genomic_DNA"/>
</dbReference>
<feature type="compositionally biased region" description="Acidic residues" evidence="1">
    <location>
        <begin position="857"/>
        <end position="868"/>
    </location>
</feature>
<evidence type="ECO:0000313" key="4">
    <source>
        <dbReference type="Proteomes" id="UP001373714"/>
    </source>
</evidence>
<dbReference type="Pfam" id="PF08167">
    <property type="entry name" value="RIX1"/>
    <property type="match status" value="1"/>
</dbReference>
<dbReference type="InterPro" id="IPR016024">
    <property type="entry name" value="ARM-type_fold"/>
</dbReference>
<dbReference type="InterPro" id="IPR012583">
    <property type="entry name" value="RIX1_N"/>
</dbReference>